<dbReference type="VEuPathDB" id="AmoebaDB:EHI5A_099050"/>
<dbReference type="InterPro" id="IPR001806">
    <property type="entry name" value="Small_GTPase"/>
</dbReference>
<evidence type="ECO:0000256" key="1">
    <source>
        <dbReference type="ARBA" id="ARBA00022741"/>
    </source>
</evidence>
<gene>
    <name evidence="3" type="ORF">CL6EHI_178900</name>
</gene>
<dbReference type="EMBL" id="BDEQ01000001">
    <property type="protein sequence ID" value="GAT92414.1"/>
    <property type="molecule type" value="Genomic_DNA"/>
</dbReference>
<dbReference type="VEuPathDB" id="AmoebaDB:EHI8A_177440"/>
<sequence length="522" mass="60078">MSEEITNLAGGIHELILNCIRKLLELGVPSPNDLFDEIKELTEVNVKEMIKSTNVHELRDLLIYLLVHSSPIFPEIYNNNAILIMKNNLLIQKHQLRALLYFIPIEQREILYSLFEFLHLSRIPIEKIVPVFTKIIFKTSTKFQTKFSMILSVYIEHYNFMSFQLSQNVPNSVIVYELKARTISSFPPEYKSGFLEVPANAVIEIIAINTPEWIIGRYREGLNQSNEETEICGFIAISFLKLIPEKFTLPDRAKIDLIEEVTPKIMVTRRSDATKSRHSTSLVMSQTIYCEICFKVPIENPSKCEFCAKHIQPRCCYECLISLECLKNAKCPLCGHELNKKSKIIPTNPIPERVITPSNSPVIEKKWKNNYKISVLGITGVGKTSLIVHYVFGKFVEQKDNTIADIYRKTSIVNEVPCLIQISDFDDKKADGFILVYSKQIEKSLEYVMDMEKKLTSKYKRFVIVRNDFKETPEDNDICFHHVFSVNATTSIDNFGRAVEELICDIRAIESRPKKVSKCNIQ</sequence>
<dbReference type="VEuPathDB" id="AmoebaDB:KM1_250310"/>
<dbReference type="GO" id="GO:0007165">
    <property type="term" value="P:signal transduction"/>
    <property type="evidence" value="ECO:0007669"/>
    <property type="project" value="InterPro"/>
</dbReference>
<organism evidence="3 4">
    <name type="scientific">Entamoeba histolytica</name>
    <dbReference type="NCBI Taxonomy" id="5759"/>
    <lineage>
        <taxon>Eukaryota</taxon>
        <taxon>Amoebozoa</taxon>
        <taxon>Evosea</taxon>
        <taxon>Archamoebae</taxon>
        <taxon>Mastigamoebida</taxon>
        <taxon>Entamoebidae</taxon>
        <taxon>Entamoeba</taxon>
    </lineage>
</organism>
<dbReference type="Proteomes" id="UP000078387">
    <property type="component" value="Unassembled WGS sequence"/>
</dbReference>
<dbReference type="AlphaFoldDB" id="A0A5K1UBR2"/>
<reference evidence="3 4" key="1">
    <citation type="submission" date="2016-05" db="EMBL/GenBank/DDBJ databases">
        <title>First whole genome sequencing of Entamoeba histolytica HM1:IMSS-clone-6.</title>
        <authorList>
            <person name="Mukherjee Avik.K."/>
            <person name="Izumyama S."/>
            <person name="Nakada-Tsukui K."/>
            <person name="Nozaki T."/>
        </authorList>
    </citation>
    <scope>NUCLEOTIDE SEQUENCE [LARGE SCALE GENOMIC DNA]</scope>
    <source>
        <strain evidence="3 4">HM1:IMSS clone 6</strain>
    </source>
</reference>
<dbReference type="PANTHER" id="PTHR24070">
    <property type="entry name" value="RAS, DI-RAS, AND RHEB FAMILY MEMBERS OF SMALL GTPASE SUPERFAMILY"/>
    <property type="match status" value="1"/>
</dbReference>
<comment type="caution">
    <text evidence="3">The sequence shown here is derived from an EMBL/GenBank/DDBJ whole genome shotgun (WGS) entry which is preliminary data.</text>
</comment>
<dbReference type="PRINTS" id="PR00449">
    <property type="entry name" value="RASTRNSFRMNG"/>
</dbReference>
<dbReference type="GO" id="GO:0003924">
    <property type="term" value="F:GTPase activity"/>
    <property type="evidence" value="ECO:0007669"/>
    <property type="project" value="InterPro"/>
</dbReference>
<evidence type="ECO:0000256" key="2">
    <source>
        <dbReference type="ARBA" id="ARBA00023134"/>
    </source>
</evidence>
<evidence type="ECO:0000313" key="3">
    <source>
        <dbReference type="EMBL" id="GAT92414.1"/>
    </source>
</evidence>
<dbReference type="InterPro" id="IPR020849">
    <property type="entry name" value="Small_GTPase_Ras-type"/>
</dbReference>
<dbReference type="VEuPathDB" id="AmoebaDB:EHI7A_157170"/>
<keyword evidence="1" id="KW-0547">Nucleotide-binding</keyword>
<dbReference type="OMA" id="NDICFHR"/>
<dbReference type="Gene3D" id="3.40.50.300">
    <property type="entry name" value="P-loop containing nucleotide triphosphate hydrolases"/>
    <property type="match status" value="1"/>
</dbReference>
<dbReference type="VEuPathDB" id="AmoebaDB:EHI_178900"/>
<name>A0A5K1UBR2_ENTHI</name>
<protein>
    <submittedName>
        <fullName evidence="3">Ras family protein</fullName>
    </submittedName>
</protein>
<dbReference type="GO" id="GO:0005525">
    <property type="term" value="F:GTP binding"/>
    <property type="evidence" value="ECO:0007669"/>
    <property type="project" value="UniProtKB-KW"/>
</dbReference>
<accession>A0A5K1UBR2</accession>
<dbReference type="InterPro" id="IPR027417">
    <property type="entry name" value="P-loop_NTPase"/>
</dbReference>
<evidence type="ECO:0000313" key="4">
    <source>
        <dbReference type="Proteomes" id="UP000078387"/>
    </source>
</evidence>
<dbReference type="SMART" id="SM00173">
    <property type="entry name" value="RAS"/>
    <property type="match status" value="1"/>
</dbReference>
<dbReference type="GO" id="GO:0016020">
    <property type="term" value="C:membrane"/>
    <property type="evidence" value="ECO:0007669"/>
    <property type="project" value="InterPro"/>
</dbReference>
<dbReference type="SUPFAM" id="SSF52540">
    <property type="entry name" value="P-loop containing nucleoside triphosphate hydrolases"/>
    <property type="match status" value="1"/>
</dbReference>
<keyword evidence="2" id="KW-0342">GTP-binding</keyword>
<dbReference type="Pfam" id="PF00071">
    <property type="entry name" value="Ras"/>
    <property type="match status" value="1"/>
</dbReference>
<proteinExistence type="predicted"/>